<dbReference type="Proteomes" id="UP000499080">
    <property type="component" value="Unassembled WGS sequence"/>
</dbReference>
<keyword evidence="1" id="KW-0812">Transmembrane</keyword>
<evidence type="ECO:0000313" key="2">
    <source>
        <dbReference type="EMBL" id="GBM45945.1"/>
    </source>
</evidence>
<keyword evidence="3" id="KW-1185">Reference proteome</keyword>
<dbReference type="EMBL" id="BGPR01001118">
    <property type="protein sequence ID" value="GBM45945.1"/>
    <property type="molecule type" value="Genomic_DNA"/>
</dbReference>
<feature type="transmembrane region" description="Helical" evidence="1">
    <location>
        <begin position="105"/>
        <end position="130"/>
    </location>
</feature>
<evidence type="ECO:0000256" key="1">
    <source>
        <dbReference type="SAM" id="Phobius"/>
    </source>
</evidence>
<dbReference type="OrthoDB" id="10560787at2759"/>
<name>A0A4Y2FZS2_ARAVE</name>
<proteinExistence type="predicted"/>
<keyword evidence="1" id="KW-1133">Transmembrane helix</keyword>
<comment type="caution">
    <text evidence="2">The sequence shown here is derived from an EMBL/GenBank/DDBJ whole genome shotgun (WGS) entry which is preliminary data.</text>
</comment>
<evidence type="ECO:0000313" key="3">
    <source>
        <dbReference type="Proteomes" id="UP000499080"/>
    </source>
</evidence>
<feature type="transmembrane region" description="Helical" evidence="1">
    <location>
        <begin position="65"/>
        <end position="85"/>
    </location>
</feature>
<sequence length="131" mass="14084">MQRGRKKSLFGKLEGKGRSHKEINISTVQEASCLAGPVVRCRFGMQKIPGSKFAKTNFKMVNRKLNYATTSVLMNAISVGLASTYSSTAIESMKNGKLNPDDDEVSWIGSCLPFGAIIGGAIAGNIMLLLI</sequence>
<protein>
    <submittedName>
        <fullName evidence="2">Uncharacterized protein</fullName>
    </submittedName>
</protein>
<keyword evidence="1" id="KW-0472">Membrane</keyword>
<dbReference type="AlphaFoldDB" id="A0A4Y2FZS2"/>
<gene>
    <name evidence="2" type="ORF">AVEN_96893_1</name>
</gene>
<accession>A0A4Y2FZS2</accession>
<organism evidence="2 3">
    <name type="scientific">Araneus ventricosus</name>
    <name type="common">Orbweaver spider</name>
    <name type="synonym">Epeira ventricosa</name>
    <dbReference type="NCBI Taxonomy" id="182803"/>
    <lineage>
        <taxon>Eukaryota</taxon>
        <taxon>Metazoa</taxon>
        <taxon>Ecdysozoa</taxon>
        <taxon>Arthropoda</taxon>
        <taxon>Chelicerata</taxon>
        <taxon>Arachnida</taxon>
        <taxon>Araneae</taxon>
        <taxon>Araneomorphae</taxon>
        <taxon>Entelegynae</taxon>
        <taxon>Araneoidea</taxon>
        <taxon>Araneidae</taxon>
        <taxon>Araneus</taxon>
    </lineage>
</organism>
<reference evidence="2 3" key="1">
    <citation type="journal article" date="2019" name="Sci. Rep.">
        <title>Orb-weaving spider Araneus ventricosus genome elucidates the spidroin gene catalogue.</title>
        <authorList>
            <person name="Kono N."/>
            <person name="Nakamura H."/>
            <person name="Ohtoshi R."/>
            <person name="Moran D.A.P."/>
            <person name="Shinohara A."/>
            <person name="Yoshida Y."/>
            <person name="Fujiwara M."/>
            <person name="Mori M."/>
            <person name="Tomita M."/>
            <person name="Arakawa K."/>
        </authorList>
    </citation>
    <scope>NUCLEOTIDE SEQUENCE [LARGE SCALE GENOMIC DNA]</scope>
</reference>